<dbReference type="Proteomes" id="UP000762676">
    <property type="component" value="Unassembled WGS sequence"/>
</dbReference>
<accession>A0AAV4G0L7</accession>
<evidence type="ECO:0000313" key="3">
    <source>
        <dbReference type="Proteomes" id="UP000762676"/>
    </source>
</evidence>
<dbReference type="AlphaFoldDB" id="A0AAV4G0L7"/>
<reference evidence="2 3" key="1">
    <citation type="journal article" date="2021" name="Elife">
        <title>Chloroplast acquisition without the gene transfer in kleptoplastic sea slugs, Plakobranchus ocellatus.</title>
        <authorList>
            <person name="Maeda T."/>
            <person name="Takahashi S."/>
            <person name="Yoshida T."/>
            <person name="Shimamura S."/>
            <person name="Takaki Y."/>
            <person name="Nagai Y."/>
            <person name="Toyoda A."/>
            <person name="Suzuki Y."/>
            <person name="Arimoto A."/>
            <person name="Ishii H."/>
            <person name="Satoh N."/>
            <person name="Nishiyama T."/>
            <person name="Hasebe M."/>
            <person name="Maruyama T."/>
            <person name="Minagawa J."/>
            <person name="Obokata J."/>
            <person name="Shigenobu S."/>
        </authorList>
    </citation>
    <scope>NUCLEOTIDE SEQUENCE [LARGE SCALE GENOMIC DNA]</scope>
</reference>
<name>A0AAV4G0L7_9GAST</name>
<proteinExistence type="predicted"/>
<sequence>MRTTSLPESSRSNFASDLIIVSGWVESFLLSSMFGFRVLPNTAESEKPPTVSRGSACEKLGELLRNDLCWEYRPTSADASGLPRSDRANGSRRRKM</sequence>
<keyword evidence="3" id="KW-1185">Reference proteome</keyword>
<evidence type="ECO:0000313" key="2">
    <source>
        <dbReference type="EMBL" id="GFR78646.1"/>
    </source>
</evidence>
<comment type="caution">
    <text evidence="2">The sequence shown here is derived from an EMBL/GenBank/DDBJ whole genome shotgun (WGS) entry which is preliminary data.</text>
</comment>
<dbReference type="EMBL" id="BMAT01011759">
    <property type="protein sequence ID" value="GFR78646.1"/>
    <property type="molecule type" value="Genomic_DNA"/>
</dbReference>
<protein>
    <submittedName>
        <fullName evidence="2">Uncharacterized protein</fullName>
    </submittedName>
</protein>
<organism evidence="2 3">
    <name type="scientific">Elysia marginata</name>
    <dbReference type="NCBI Taxonomy" id="1093978"/>
    <lineage>
        <taxon>Eukaryota</taxon>
        <taxon>Metazoa</taxon>
        <taxon>Spiralia</taxon>
        <taxon>Lophotrochozoa</taxon>
        <taxon>Mollusca</taxon>
        <taxon>Gastropoda</taxon>
        <taxon>Heterobranchia</taxon>
        <taxon>Euthyneura</taxon>
        <taxon>Panpulmonata</taxon>
        <taxon>Sacoglossa</taxon>
        <taxon>Placobranchoidea</taxon>
        <taxon>Plakobranchidae</taxon>
        <taxon>Elysia</taxon>
    </lineage>
</organism>
<gene>
    <name evidence="2" type="ORF">ElyMa_005855400</name>
</gene>
<feature type="region of interest" description="Disordered" evidence="1">
    <location>
        <begin position="75"/>
        <end position="96"/>
    </location>
</feature>
<evidence type="ECO:0000256" key="1">
    <source>
        <dbReference type="SAM" id="MobiDB-lite"/>
    </source>
</evidence>